<evidence type="ECO:0000313" key="5">
    <source>
        <dbReference type="Proteomes" id="UP000030108"/>
    </source>
</evidence>
<dbReference type="Proteomes" id="UP000030108">
    <property type="component" value="Unassembled WGS sequence"/>
</dbReference>
<organism evidence="4 5">
    <name type="scientific">Rhizoctonia solani AG-3 Rhs1AP</name>
    <dbReference type="NCBI Taxonomy" id="1086054"/>
    <lineage>
        <taxon>Eukaryota</taxon>
        <taxon>Fungi</taxon>
        <taxon>Dikarya</taxon>
        <taxon>Basidiomycota</taxon>
        <taxon>Agaricomycotina</taxon>
        <taxon>Agaricomycetes</taxon>
        <taxon>Cantharellales</taxon>
        <taxon>Ceratobasidiaceae</taxon>
        <taxon>Rhizoctonia</taxon>
    </lineage>
</organism>
<dbReference type="PANTHER" id="PTHR13789">
    <property type="entry name" value="MONOOXYGENASE"/>
    <property type="match status" value="1"/>
</dbReference>
<protein>
    <submittedName>
        <fullName evidence="4">FAD-binding domain protein</fullName>
    </submittedName>
</protein>
<evidence type="ECO:0000256" key="2">
    <source>
        <dbReference type="ARBA" id="ARBA00023002"/>
    </source>
</evidence>
<dbReference type="GO" id="GO:0004497">
    <property type="term" value="F:monooxygenase activity"/>
    <property type="evidence" value="ECO:0007669"/>
    <property type="project" value="UniProtKB-KW"/>
</dbReference>
<evidence type="ECO:0000256" key="3">
    <source>
        <dbReference type="ARBA" id="ARBA00023033"/>
    </source>
</evidence>
<dbReference type="SUPFAM" id="SSF51905">
    <property type="entry name" value="FAD/NAD(P)-binding domain"/>
    <property type="match status" value="1"/>
</dbReference>
<evidence type="ECO:0000313" key="4">
    <source>
        <dbReference type="EMBL" id="EUC57094.1"/>
    </source>
</evidence>
<dbReference type="InterPro" id="IPR036188">
    <property type="entry name" value="FAD/NAD-bd_sf"/>
</dbReference>
<accession>X8J6D3</accession>
<reference evidence="5" key="1">
    <citation type="journal article" date="2014" name="Genome Announc.">
        <title>Draft genome sequence of the plant-pathogenic soil fungus Rhizoctonia solani anastomosis group 3 strain Rhs1AP.</title>
        <authorList>
            <person name="Cubeta M.A."/>
            <person name="Thomas E."/>
            <person name="Dean R.A."/>
            <person name="Jabaji S."/>
            <person name="Neate S.M."/>
            <person name="Tavantzis S."/>
            <person name="Toda T."/>
            <person name="Vilgalys R."/>
            <person name="Bharathan N."/>
            <person name="Fedorova-Abrams N."/>
            <person name="Pakala S.B."/>
            <person name="Pakala S.M."/>
            <person name="Zafar N."/>
            <person name="Joardar V."/>
            <person name="Losada L."/>
            <person name="Nierman W.C."/>
        </authorList>
    </citation>
    <scope>NUCLEOTIDE SEQUENCE [LARGE SCALE GENOMIC DNA]</scope>
    <source>
        <strain evidence="5">AG-3</strain>
    </source>
</reference>
<gene>
    <name evidence="4" type="ORF">RSOL_208190</name>
</gene>
<proteinExistence type="inferred from homology"/>
<keyword evidence="2" id="KW-0560">Oxidoreductase</keyword>
<dbReference type="Gene3D" id="3.50.50.60">
    <property type="entry name" value="FAD/NAD(P)-binding domain"/>
    <property type="match status" value="1"/>
</dbReference>
<keyword evidence="3" id="KW-0503">Monooxygenase</keyword>
<dbReference type="InterPro" id="IPR050493">
    <property type="entry name" value="FAD-dep_Monooxygenase_BioMet"/>
</dbReference>
<name>X8J6D3_9AGAM</name>
<dbReference type="PANTHER" id="PTHR13789:SF309">
    <property type="entry name" value="PUTATIVE (AFU_ORTHOLOGUE AFUA_6G14510)-RELATED"/>
    <property type="match status" value="1"/>
</dbReference>
<dbReference type="AlphaFoldDB" id="X8J6D3"/>
<dbReference type="OrthoDB" id="47494at2759"/>
<comment type="caution">
    <text evidence="4">The sequence shown here is derived from an EMBL/GenBank/DDBJ whole genome shotgun (WGS) entry which is preliminary data.</text>
</comment>
<dbReference type="EMBL" id="JATN01000322">
    <property type="protein sequence ID" value="EUC57094.1"/>
    <property type="molecule type" value="Genomic_DNA"/>
</dbReference>
<evidence type="ECO:0000256" key="1">
    <source>
        <dbReference type="ARBA" id="ARBA00007992"/>
    </source>
</evidence>
<sequence>MGGSGIRMRAGRLGCVFYARIYSKGLLRAMEKYEKEGRLKIVYGKRAEHIEEDQDGVCITFEDGEVAKGDLVIGADGIHSFTRRQLYAETNDVVPRAVYSGVTTIYGVVPLLKSLDPFSSLSRTTKAYAPSHPTKVSSPFHTQQPPTHTFTGFHLVPHANLPRPRNQNQTPNPYANPCFRCTENTPRLYPT</sequence>
<comment type="similarity">
    <text evidence="1">Belongs to the paxM FAD-dependent monooxygenase family.</text>
</comment>